<sequence length="167" mass="17853">MTRADDTLSTTPLVSGAPVIAQIRTLLWTAFLASILSSVLTVASKAGCSPGRDASGRMVDGNGTATDLEPVCTQMTLAPSPLVFLFFIGAVLWAIRRVLRRSPNDVDAIRTLRRTARTIVIVAAVAVVVAQVWFWVLPLYGIDGQGTYVFPFPFGSVDVVTTPMPTS</sequence>
<dbReference type="GeneID" id="301456964"/>
<keyword evidence="1" id="KW-1133">Transmembrane helix</keyword>
<feature type="transmembrane region" description="Helical" evidence="1">
    <location>
        <begin position="116"/>
        <end position="136"/>
    </location>
</feature>
<keyword evidence="1" id="KW-0472">Membrane</keyword>
<reference evidence="2 3" key="1">
    <citation type="submission" date="2021-06" db="EMBL/GenBank/DDBJ databases">
        <title>Genome-based taxonomic framework of Microbacterium strains isolated from marine environment, the description of four new species and reclassification of four preexisting species.</title>
        <authorList>
            <person name="Lee S.D."/>
            <person name="Kim S.-M."/>
            <person name="Byeon Y.-S."/>
            <person name="Yang H.L."/>
            <person name="Kim I.S."/>
        </authorList>
    </citation>
    <scope>NUCLEOTIDE SEQUENCE [LARGE SCALE GENOMIC DNA]</scope>
    <source>
        <strain evidence="2 3">KACC 20514</strain>
    </source>
</reference>
<organism evidence="2 3">
    <name type="scientific">Microbacterium aurantiacum</name>
    <dbReference type="NCBI Taxonomy" id="162393"/>
    <lineage>
        <taxon>Bacteria</taxon>
        <taxon>Bacillati</taxon>
        <taxon>Actinomycetota</taxon>
        <taxon>Actinomycetes</taxon>
        <taxon>Micrococcales</taxon>
        <taxon>Microbacteriaceae</taxon>
        <taxon>Microbacterium</taxon>
    </lineage>
</organism>
<name>A0AAJ2HHA3_9MICO</name>
<evidence type="ECO:0000256" key="1">
    <source>
        <dbReference type="SAM" id="Phobius"/>
    </source>
</evidence>
<gene>
    <name evidence="2" type="ORF">KZC50_02015</name>
</gene>
<dbReference type="AlphaFoldDB" id="A0AAJ2HHA3"/>
<dbReference type="Proteomes" id="UP001183582">
    <property type="component" value="Unassembled WGS sequence"/>
</dbReference>
<accession>A0AAJ2HHA3</accession>
<keyword evidence="1" id="KW-0812">Transmembrane</keyword>
<protein>
    <submittedName>
        <fullName evidence="2">Uncharacterized protein</fullName>
    </submittedName>
</protein>
<evidence type="ECO:0000313" key="3">
    <source>
        <dbReference type="Proteomes" id="UP001183582"/>
    </source>
</evidence>
<dbReference type="RefSeq" id="WP_236968006.1">
    <property type="nucleotide sequence ID" value="NZ_BAAAGR010000001.1"/>
</dbReference>
<evidence type="ECO:0000313" key="2">
    <source>
        <dbReference type="EMBL" id="MDS0244384.1"/>
    </source>
</evidence>
<feature type="transmembrane region" description="Helical" evidence="1">
    <location>
        <begin position="77"/>
        <end position="95"/>
    </location>
</feature>
<comment type="caution">
    <text evidence="2">The sequence shown here is derived from an EMBL/GenBank/DDBJ whole genome shotgun (WGS) entry which is preliminary data.</text>
</comment>
<dbReference type="EMBL" id="JAHWXH010000001">
    <property type="protein sequence ID" value="MDS0244384.1"/>
    <property type="molecule type" value="Genomic_DNA"/>
</dbReference>
<proteinExistence type="predicted"/>